<dbReference type="InterPro" id="IPR013249">
    <property type="entry name" value="RNA_pol_sigma70_r4_t2"/>
</dbReference>
<proteinExistence type="inferred from homology"/>
<comment type="caution">
    <text evidence="7">The sequence shown here is derived from an EMBL/GenBank/DDBJ whole genome shotgun (WGS) entry which is preliminary data.</text>
</comment>
<evidence type="ECO:0000313" key="8">
    <source>
        <dbReference type="Proteomes" id="UP001364472"/>
    </source>
</evidence>
<evidence type="ECO:0000256" key="3">
    <source>
        <dbReference type="ARBA" id="ARBA00023082"/>
    </source>
</evidence>
<comment type="similarity">
    <text evidence="1">Belongs to the sigma-70 factor family. ECF subfamily.</text>
</comment>
<dbReference type="InterPro" id="IPR007627">
    <property type="entry name" value="RNA_pol_sigma70_r2"/>
</dbReference>
<evidence type="ECO:0000313" key="7">
    <source>
        <dbReference type="EMBL" id="MEJ1249209.1"/>
    </source>
</evidence>
<keyword evidence="3" id="KW-0731">Sigma factor</keyword>
<dbReference type="InterPro" id="IPR013325">
    <property type="entry name" value="RNA_pol_sigma_r2"/>
</dbReference>
<dbReference type="AlphaFoldDB" id="A0AAW9R3P7"/>
<dbReference type="InterPro" id="IPR013324">
    <property type="entry name" value="RNA_pol_sigma_r3/r4-like"/>
</dbReference>
<dbReference type="Gene3D" id="1.10.1740.10">
    <property type="match status" value="1"/>
</dbReference>
<sequence>MSLDAKLNELLQRFASRMRAQIASNALNIHGIDPDEVEQEVRIRLWKAIERDPNAEFPASYIQRVVVTTIVDAVRRAQVRAADPLPDGESGVELAASGPGPERAAAETLKVEAVARCIEALPVRRRRPLQLYLQGFGLQEVADVSGLTLDAARKLIYRGLDEVKARMREEGLED</sequence>
<dbReference type="Pfam" id="PF04542">
    <property type="entry name" value="Sigma70_r2"/>
    <property type="match status" value="1"/>
</dbReference>
<dbReference type="RefSeq" id="WP_337334923.1">
    <property type="nucleotide sequence ID" value="NZ_JBBDHC010000006.1"/>
</dbReference>
<dbReference type="GO" id="GO:0003677">
    <property type="term" value="F:DNA binding"/>
    <property type="evidence" value="ECO:0007669"/>
    <property type="project" value="InterPro"/>
</dbReference>
<feature type="domain" description="RNA polymerase sigma-70 region 2" evidence="5">
    <location>
        <begin position="17"/>
        <end position="78"/>
    </location>
</feature>
<keyword evidence="4" id="KW-0804">Transcription</keyword>
<dbReference type="InterPro" id="IPR036388">
    <property type="entry name" value="WH-like_DNA-bd_sf"/>
</dbReference>
<keyword evidence="2" id="KW-0805">Transcription regulation</keyword>
<evidence type="ECO:0000256" key="4">
    <source>
        <dbReference type="ARBA" id="ARBA00023163"/>
    </source>
</evidence>
<organism evidence="7 8">
    <name type="scientific">Denitratimonas tolerans</name>
    <dbReference type="NCBI Taxonomy" id="1338420"/>
    <lineage>
        <taxon>Bacteria</taxon>
        <taxon>Pseudomonadati</taxon>
        <taxon>Pseudomonadota</taxon>
        <taxon>Gammaproteobacteria</taxon>
        <taxon>Lysobacterales</taxon>
        <taxon>Lysobacteraceae</taxon>
        <taxon>Denitratimonas</taxon>
    </lineage>
</organism>
<name>A0AAW9R3P7_9GAMM</name>
<accession>A0AAW9R3P7</accession>
<protein>
    <submittedName>
        <fullName evidence="7">RNA polymerase sigma factor</fullName>
    </submittedName>
</protein>
<dbReference type="NCBIfam" id="TIGR02937">
    <property type="entry name" value="sigma70-ECF"/>
    <property type="match status" value="1"/>
</dbReference>
<feature type="domain" description="RNA polymerase sigma factor 70 region 4 type 2" evidence="6">
    <location>
        <begin position="112"/>
        <end position="160"/>
    </location>
</feature>
<evidence type="ECO:0000256" key="2">
    <source>
        <dbReference type="ARBA" id="ARBA00023015"/>
    </source>
</evidence>
<evidence type="ECO:0000256" key="1">
    <source>
        <dbReference type="ARBA" id="ARBA00010641"/>
    </source>
</evidence>
<dbReference type="SUPFAM" id="SSF88946">
    <property type="entry name" value="Sigma2 domain of RNA polymerase sigma factors"/>
    <property type="match status" value="1"/>
</dbReference>
<keyword evidence="8" id="KW-1185">Reference proteome</keyword>
<gene>
    <name evidence="7" type="ORF">WB794_05925</name>
</gene>
<dbReference type="Proteomes" id="UP001364472">
    <property type="component" value="Unassembled WGS sequence"/>
</dbReference>
<dbReference type="PANTHER" id="PTHR43133:SF51">
    <property type="entry name" value="RNA POLYMERASE SIGMA FACTOR"/>
    <property type="match status" value="1"/>
</dbReference>
<dbReference type="InterPro" id="IPR014284">
    <property type="entry name" value="RNA_pol_sigma-70_dom"/>
</dbReference>
<dbReference type="EMBL" id="JBBDHC010000006">
    <property type="protein sequence ID" value="MEJ1249209.1"/>
    <property type="molecule type" value="Genomic_DNA"/>
</dbReference>
<reference evidence="7 8" key="1">
    <citation type="journal article" date="2016" name="Antonie Van Leeuwenhoek">
        <title>Denitratimonas tolerans gen. nov., sp. nov., a denitrifying bacterium isolated from a bioreactor for tannery wastewater treatment.</title>
        <authorList>
            <person name="Han S.I."/>
            <person name="Kim J.O."/>
            <person name="Lee Y.R."/>
            <person name="Ekpeghere K.I."/>
            <person name="Koh S.C."/>
            <person name="Whang K.S."/>
        </authorList>
    </citation>
    <scope>NUCLEOTIDE SEQUENCE [LARGE SCALE GENOMIC DNA]</scope>
    <source>
        <strain evidence="7 8">KACC 17565</strain>
    </source>
</reference>
<dbReference type="InterPro" id="IPR039425">
    <property type="entry name" value="RNA_pol_sigma-70-like"/>
</dbReference>
<dbReference type="SUPFAM" id="SSF88659">
    <property type="entry name" value="Sigma3 and sigma4 domains of RNA polymerase sigma factors"/>
    <property type="match status" value="1"/>
</dbReference>
<evidence type="ECO:0000259" key="6">
    <source>
        <dbReference type="Pfam" id="PF08281"/>
    </source>
</evidence>
<evidence type="ECO:0000259" key="5">
    <source>
        <dbReference type="Pfam" id="PF04542"/>
    </source>
</evidence>
<dbReference type="Pfam" id="PF08281">
    <property type="entry name" value="Sigma70_r4_2"/>
    <property type="match status" value="1"/>
</dbReference>
<dbReference type="GO" id="GO:0006352">
    <property type="term" value="P:DNA-templated transcription initiation"/>
    <property type="evidence" value="ECO:0007669"/>
    <property type="project" value="InterPro"/>
</dbReference>
<dbReference type="GO" id="GO:0016987">
    <property type="term" value="F:sigma factor activity"/>
    <property type="evidence" value="ECO:0007669"/>
    <property type="project" value="UniProtKB-KW"/>
</dbReference>
<dbReference type="PANTHER" id="PTHR43133">
    <property type="entry name" value="RNA POLYMERASE ECF-TYPE SIGMA FACTO"/>
    <property type="match status" value="1"/>
</dbReference>
<dbReference type="Gene3D" id="1.10.10.10">
    <property type="entry name" value="Winged helix-like DNA-binding domain superfamily/Winged helix DNA-binding domain"/>
    <property type="match status" value="1"/>
</dbReference>